<keyword evidence="12" id="KW-0614">Plasmid</keyword>
<dbReference type="InterPro" id="IPR051537">
    <property type="entry name" value="DNA_Adenine_Mtase"/>
</dbReference>
<dbReference type="EMBL" id="MH220285">
    <property type="protein sequence ID" value="AXK00289.1"/>
    <property type="molecule type" value="Genomic_DNA"/>
</dbReference>
<dbReference type="InterPro" id="IPR027417">
    <property type="entry name" value="P-loop_NTPase"/>
</dbReference>
<dbReference type="PANTHER" id="PTHR42933:SF3">
    <property type="entry name" value="TYPE I RESTRICTION ENZYME MJAVIII METHYLASE SUBUNIT"/>
    <property type="match status" value="1"/>
</dbReference>
<dbReference type="InterPro" id="IPR044946">
    <property type="entry name" value="Restrct_endonuc_typeI_TRD_sf"/>
</dbReference>
<evidence type="ECO:0000256" key="7">
    <source>
        <dbReference type="ARBA" id="ARBA00022747"/>
    </source>
</evidence>
<evidence type="ECO:0000256" key="5">
    <source>
        <dbReference type="ARBA" id="ARBA00022679"/>
    </source>
</evidence>
<feature type="domain" description="Type I restriction modification DNA specificity" evidence="10">
    <location>
        <begin position="488"/>
        <end position="640"/>
    </location>
</feature>
<dbReference type="GO" id="GO:0032259">
    <property type="term" value="P:methylation"/>
    <property type="evidence" value="ECO:0007669"/>
    <property type="project" value="UniProtKB-KW"/>
</dbReference>
<evidence type="ECO:0000256" key="3">
    <source>
        <dbReference type="ARBA" id="ARBA00011900"/>
    </source>
</evidence>
<keyword evidence="8" id="KW-0238">DNA-binding</keyword>
<reference evidence="12" key="1">
    <citation type="submission" date="2018-04" db="EMBL/GenBank/DDBJ databases">
        <title>Submission of carbapenemase encoding plasmids from multiple species.</title>
        <authorList>
            <person name="Witteveen S."/>
            <person name="Landman F."/>
        </authorList>
    </citation>
    <scope>NUCLEOTIDE SEQUENCE</scope>
    <source>
        <strain evidence="12">RIVM0002</strain>
        <plasmid evidence="12">pRIVM0002_IMP-4_171109_B03</plasmid>
    </source>
</reference>
<dbReference type="Gene3D" id="3.40.50.300">
    <property type="entry name" value="P-loop containing nucleotide triphosphate hydrolases"/>
    <property type="match status" value="1"/>
</dbReference>
<feature type="domain" description="DNA methylase adenine-specific" evidence="11">
    <location>
        <begin position="147"/>
        <end position="460"/>
    </location>
</feature>
<evidence type="ECO:0000259" key="10">
    <source>
        <dbReference type="Pfam" id="PF01420"/>
    </source>
</evidence>
<organism evidence="12">
    <name type="scientific">Acinetobacter ursingii</name>
    <dbReference type="NCBI Taxonomy" id="108980"/>
    <lineage>
        <taxon>Bacteria</taxon>
        <taxon>Pseudomonadati</taxon>
        <taxon>Pseudomonadota</taxon>
        <taxon>Gammaproteobacteria</taxon>
        <taxon>Moraxellales</taxon>
        <taxon>Moraxellaceae</taxon>
        <taxon>Acinetobacter</taxon>
    </lineage>
</organism>
<dbReference type="CDD" id="cd02440">
    <property type="entry name" value="AdoMet_MTases"/>
    <property type="match status" value="1"/>
</dbReference>
<proteinExistence type="inferred from homology"/>
<geneLocation type="plasmid" evidence="12">
    <name>pRIVM0002_IMP-4_171109_B03</name>
</geneLocation>
<dbReference type="InterPro" id="IPR000055">
    <property type="entry name" value="Restrct_endonuc_typeI_TRD"/>
</dbReference>
<evidence type="ECO:0000256" key="8">
    <source>
        <dbReference type="ARBA" id="ARBA00023125"/>
    </source>
</evidence>
<dbReference type="GO" id="GO:0003677">
    <property type="term" value="F:DNA binding"/>
    <property type="evidence" value="ECO:0007669"/>
    <property type="project" value="UniProtKB-KW"/>
</dbReference>
<comment type="similarity">
    <text evidence="1">Belongs to the N(4)/N(6)-methyltransferase family.</text>
</comment>
<dbReference type="GO" id="GO:0009307">
    <property type="term" value="P:DNA restriction-modification system"/>
    <property type="evidence" value="ECO:0007669"/>
    <property type="project" value="UniProtKB-KW"/>
</dbReference>
<dbReference type="PRINTS" id="PR00507">
    <property type="entry name" value="N12N6MTFRASE"/>
</dbReference>
<evidence type="ECO:0000256" key="6">
    <source>
        <dbReference type="ARBA" id="ARBA00022691"/>
    </source>
</evidence>
<keyword evidence="4" id="KW-0489">Methyltransferase</keyword>
<dbReference type="SUPFAM" id="SSF116734">
    <property type="entry name" value="DNA methylase specificity domain"/>
    <property type="match status" value="1"/>
</dbReference>
<dbReference type="InterPro" id="IPR003356">
    <property type="entry name" value="DNA_methylase_A-5"/>
</dbReference>
<dbReference type="PANTHER" id="PTHR42933">
    <property type="entry name" value="SLR6095 PROTEIN"/>
    <property type="match status" value="1"/>
</dbReference>
<evidence type="ECO:0000313" key="12">
    <source>
        <dbReference type="EMBL" id="AXK00289.1"/>
    </source>
</evidence>
<dbReference type="InterPro" id="IPR029063">
    <property type="entry name" value="SAM-dependent_MTases_sf"/>
</dbReference>
<dbReference type="Pfam" id="PF02384">
    <property type="entry name" value="N6_Mtase"/>
    <property type="match status" value="1"/>
</dbReference>
<protein>
    <recommendedName>
        <fullName evidence="3">site-specific DNA-methyltransferase (adenine-specific)</fullName>
        <ecNumber evidence="3">2.1.1.72</ecNumber>
    </recommendedName>
</protein>
<dbReference type="SUPFAM" id="SSF53335">
    <property type="entry name" value="S-adenosyl-L-methionine-dependent methyltransferases"/>
    <property type="match status" value="1"/>
</dbReference>
<accession>A0A499RFC2</accession>
<dbReference type="EC" id="2.1.1.72" evidence="3"/>
<dbReference type="SUPFAM" id="SSF52540">
    <property type="entry name" value="P-loop containing nucleoside triphosphate hydrolases"/>
    <property type="match status" value="1"/>
</dbReference>
<evidence type="ECO:0000256" key="4">
    <source>
        <dbReference type="ARBA" id="ARBA00022603"/>
    </source>
</evidence>
<sequence length="1323" mass="147584">MNKKPENYETDFRTTNWMAELKRFLSAQSLRELFSVFLLLRWQDVKDEENQFIAEFEGSEYVPLLPPALQMRNWVDLINLAEVTENINALASHIEWNNTKAFNAAGFSYLKHLGKPLRHIQSIDASLLMPVIEWLCSLQLTPLTAPKILSDIFECILTETIDRHDIEYSSAESLSRLIAELINPKPGESIYDPCFGTGNFLISAWNLFQLRHSKEQNSSNTLQVSGNDVNISAFLTGLTRIALSGISSTQLKLGNSLYDNVDQDGAFDIVVAHPPVGIKTQSNAHYYHHLPFKSPDITGLFIQQAISRLKTNGRAVIVVPESFLFRGGADRDLRKHLLRKGMVQAVVGLPTGLIIPGSNIRGCLLVLNKNGDFHHVQMVDATNLAGLRAISKSSSPLQLDTEKLTNFIFGRYYRIREDSSSQTYLDETSIQMDEDTEDYAGWQVSVTELAETDWDLTPRRRDRNELLNVLKPFTKASDTSYVDQLSKISSIFTGRTIKAVELTSAPNNDQAKGYIRISDLAYGRIVRVSRWLKSDAPYNPHLNLQPGDILISRSGIIGKNAIVKEATAGALAGHGLYVIRPDKNYLDSDYLLAYINSRACQNWFSAHARGTAIQNINRDTVLKLPIPVLPLPIQRRAVARYQQSGTDILTFISTLANDSEMDTFSNLVLEIESQLPLFVPGADVTPSLDLLEPIVDLVRNAQKYPLASYSDERVARSIPLFLQAVTSLEDVGKIPPGPGLLNILQESERVLFSVNENLANNDTPLRYVTERLRVWLKAAIADLLVPVKLKLLNLPVSLPADSYHSFFIEIENPGVLPLRSLQIQTQPDWGSEYLSYLPEKSSFSLNLCGDTPHVEGRFNIRLQWQAIGLSGRESNGIIELAFTVSETREVSRLTDQDLGSSPYVTGSPLEPESGHNVFFGRDVILERIRRQISTHGNVVLLEGNRRSGKTSILKHLEGKDIIPGWLSVYCSLQGVGGASNVAGVPSVEVFRGMARSIATALNKNSIDLPLPDGNMIPSGAQQLGTRRLISKACREGISETDPFVDFSAYLDDIDKILAPQKLGLVLMLDEFDKLQEGIDSGITSPQVPENIRYLIQNNPRFSAILTGSRRLKRLREEYWSALFGLGTSIPVTALDKISASKVVTEPVRDRLIFAPDAVDLALQLTAMHPYLLQCLCNKVFDFAIETRSKNITASFIDNCAKELARDNEHFATLWDYAGQGFATGHYRRQLVLMLCTQSSRNNESLSFGSLQELLAQNGVDMHEDALDTDLAYFRELELIDYSGQLDGGEYRLAIPLMAEWIAQQQDIHVVLSHARTEAEEENV</sequence>
<evidence type="ECO:0000256" key="2">
    <source>
        <dbReference type="ARBA" id="ARBA00010923"/>
    </source>
</evidence>
<dbReference type="Gene3D" id="3.40.50.150">
    <property type="entry name" value="Vaccinia Virus protein VP39"/>
    <property type="match status" value="1"/>
</dbReference>
<comment type="similarity">
    <text evidence="2">Belongs to the type-I restriction system S methylase family.</text>
</comment>
<dbReference type="Pfam" id="PF01420">
    <property type="entry name" value="Methylase_S"/>
    <property type="match status" value="1"/>
</dbReference>
<dbReference type="GO" id="GO:0008170">
    <property type="term" value="F:N-methyltransferase activity"/>
    <property type="evidence" value="ECO:0007669"/>
    <property type="project" value="InterPro"/>
</dbReference>
<keyword evidence="5" id="KW-0808">Transferase</keyword>
<name>A0A499RFC2_9GAMM</name>
<dbReference type="Gene3D" id="3.90.220.20">
    <property type="entry name" value="DNA methylase specificity domains"/>
    <property type="match status" value="1"/>
</dbReference>
<comment type="catalytic activity">
    <reaction evidence="9">
        <text>a 2'-deoxyadenosine in DNA + S-adenosyl-L-methionine = an N(6)-methyl-2'-deoxyadenosine in DNA + S-adenosyl-L-homocysteine + H(+)</text>
        <dbReference type="Rhea" id="RHEA:15197"/>
        <dbReference type="Rhea" id="RHEA-COMP:12418"/>
        <dbReference type="Rhea" id="RHEA-COMP:12419"/>
        <dbReference type="ChEBI" id="CHEBI:15378"/>
        <dbReference type="ChEBI" id="CHEBI:57856"/>
        <dbReference type="ChEBI" id="CHEBI:59789"/>
        <dbReference type="ChEBI" id="CHEBI:90615"/>
        <dbReference type="ChEBI" id="CHEBI:90616"/>
        <dbReference type="EC" id="2.1.1.72"/>
    </reaction>
</comment>
<dbReference type="GO" id="GO:0009007">
    <property type="term" value="F:site-specific DNA-methyltransferase (adenine-specific) activity"/>
    <property type="evidence" value="ECO:0007669"/>
    <property type="project" value="UniProtKB-EC"/>
</dbReference>
<evidence type="ECO:0000256" key="9">
    <source>
        <dbReference type="ARBA" id="ARBA00047942"/>
    </source>
</evidence>
<dbReference type="RefSeq" id="WP_171265591.1">
    <property type="nucleotide sequence ID" value="NZ_CP089038.1"/>
</dbReference>
<keyword evidence="6" id="KW-0949">S-adenosyl-L-methionine</keyword>
<keyword evidence="7" id="KW-0680">Restriction system</keyword>
<evidence type="ECO:0000259" key="11">
    <source>
        <dbReference type="Pfam" id="PF02384"/>
    </source>
</evidence>
<evidence type="ECO:0000256" key="1">
    <source>
        <dbReference type="ARBA" id="ARBA00006594"/>
    </source>
</evidence>